<dbReference type="PRINTS" id="PR00078">
    <property type="entry name" value="G3PDHDRGNASE"/>
</dbReference>
<comment type="caution">
    <text evidence="5">The sequence shown here is derived from an EMBL/GenBank/DDBJ whole genome shotgun (WGS) entry which is preliminary data.</text>
</comment>
<dbReference type="CDD" id="cd05214">
    <property type="entry name" value="GAPDH_I_N"/>
    <property type="match status" value="1"/>
</dbReference>
<organism evidence="5 6">
    <name type="scientific">Streptomyces prasinosporus</name>
    <dbReference type="NCBI Taxonomy" id="68256"/>
    <lineage>
        <taxon>Bacteria</taxon>
        <taxon>Bacillati</taxon>
        <taxon>Actinomycetota</taxon>
        <taxon>Actinomycetes</taxon>
        <taxon>Kitasatosporales</taxon>
        <taxon>Streptomycetaceae</taxon>
        <taxon>Streptomyces</taxon>
        <taxon>Streptomyces albogriseolus group</taxon>
    </lineage>
</organism>
<dbReference type="SUPFAM" id="SSF51735">
    <property type="entry name" value="NAD(P)-binding Rossmann-fold domains"/>
    <property type="match status" value="1"/>
</dbReference>
<name>A0ABP6THB8_9ACTN</name>
<dbReference type="InterPro" id="IPR020829">
    <property type="entry name" value="GlycerAld_3-P_DH_cat"/>
</dbReference>
<dbReference type="EMBL" id="BAAAXF010000018">
    <property type="protein sequence ID" value="GAA3494617.1"/>
    <property type="molecule type" value="Genomic_DNA"/>
</dbReference>
<keyword evidence="1" id="KW-0560">Oxidoreductase</keyword>
<evidence type="ECO:0000256" key="3">
    <source>
        <dbReference type="SAM" id="MobiDB-lite"/>
    </source>
</evidence>
<feature type="compositionally biased region" description="Basic residues" evidence="3">
    <location>
        <begin position="324"/>
        <end position="342"/>
    </location>
</feature>
<dbReference type="PROSITE" id="PS00071">
    <property type="entry name" value="GAPDH"/>
    <property type="match status" value="1"/>
</dbReference>
<keyword evidence="6" id="KW-1185">Reference proteome</keyword>
<dbReference type="PANTHER" id="PTHR43148">
    <property type="entry name" value="GLYCERALDEHYDE-3-PHOSPHATE DEHYDROGENASE 2"/>
    <property type="match status" value="1"/>
</dbReference>
<feature type="domain" description="Glyceraldehyde 3-phosphate dehydrogenase NAD(P) binding" evidence="4">
    <location>
        <begin position="2"/>
        <end position="152"/>
    </location>
</feature>
<dbReference type="SUPFAM" id="SSF55347">
    <property type="entry name" value="Glyceraldehyde-3-phosphate dehydrogenase-like, C-terminal domain"/>
    <property type="match status" value="1"/>
</dbReference>
<sequence length="465" mass="49475">MTRIAINGFGRIGRNVLRALLERDSALEIVAVNDLTEPAALARLLAYDSTAGRLGRPVTVDGDALVVDGRRITVLAEREPARLPWADLGVDIVLEATGRFTSAKAARAHLDAGAKKVLVSAPSDGADVTLAFGVNTGAYDPDVHTIVSNASCTTNALAPLAKVLDELAGIEHGFMTTVHAYTQEQNLQDGPHRDARRARAAGVNIVPTTTGAAKAIGLVLPNLDGRLSGDSIRVPVPVGSIVELNTTVARDVTRDDVLAAYRAAAEGPLAGVLEYSDDPPRLLRHRGQPRLVDLRLGPHPRRRPPRQGGRLVRQRVGLLEPRDRHARAPRHPLTGRRGRHRPALLVSALAGPTGRSERSPHGDERIRPAPGGRVKAARSADRRTRAARRRLVVEGPASTRARAGGGPDTEALVLDSAAADACTPERQATGKRHADDLTGSGAVITAYALRSTARSPRRGRRGGRR</sequence>
<feature type="region of interest" description="Disordered" evidence="3">
    <location>
        <begin position="280"/>
        <end position="408"/>
    </location>
</feature>
<evidence type="ECO:0000313" key="6">
    <source>
        <dbReference type="Proteomes" id="UP001501455"/>
    </source>
</evidence>
<evidence type="ECO:0000256" key="2">
    <source>
        <dbReference type="RuleBase" id="RU000397"/>
    </source>
</evidence>
<dbReference type="Proteomes" id="UP001501455">
    <property type="component" value="Unassembled WGS sequence"/>
</dbReference>
<dbReference type="Pfam" id="PF00044">
    <property type="entry name" value="Gp_dh_N"/>
    <property type="match status" value="1"/>
</dbReference>
<feature type="compositionally biased region" description="Low complexity" evidence="3">
    <location>
        <begin position="306"/>
        <end position="319"/>
    </location>
</feature>
<protein>
    <recommendedName>
        <fullName evidence="4">Glyceraldehyde 3-phosphate dehydrogenase NAD(P) binding domain-containing protein</fullName>
    </recommendedName>
</protein>
<dbReference type="InterPro" id="IPR020831">
    <property type="entry name" value="GlycerAld/Erythrose_P_DH"/>
</dbReference>
<evidence type="ECO:0000256" key="1">
    <source>
        <dbReference type="ARBA" id="ARBA00023002"/>
    </source>
</evidence>
<dbReference type="SMART" id="SM00846">
    <property type="entry name" value="Gp_dh_N"/>
    <property type="match status" value="1"/>
</dbReference>
<accession>A0ABP6THB8</accession>
<reference evidence="6" key="1">
    <citation type="journal article" date="2019" name="Int. J. Syst. Evol. Microbiol.">
        <title>The Global Catalogue of Microorganisms (GCM) 10K type strain sequencing project: providing services to taxonomists for standard genome sequencing and annotation.</title>
        <authorList>
            <consortium name="The Broad Institute Genomics Platform"/>
            <consortium name="The Broad Institute Genome Sequencing Center for Infectious Disease"/>
            <person name="Wu L."/>
            <person name="Ma J."/>
        </authorList>
    </citation>
    <scope>NUCLEOTIDE SEQUENCE [LARGE SCALE GENOMIC DNA]</scope>
    <source>
        <strain evidence="6">JCM 4816</strain>
    </source>
</reference>
<gene>
    <name evidence="5" type="ORF">GCM10019016_017170</name>
</gene>
<dbReference type="Pfam" id="PF02800">
    <property type="entry name" value="Gp_dh_C"/>
    <property type="match status" value="1"/>
</dbReference>
<dbReference type="InterPro" id="IPR020830">
    <property type="entry name" value="GlycerAld_3-P_DH_AS"/>
</dbReference>
<proteinExistence type="inferred from homology"/>
<dbReference type="Gene3D" id="3.30.360.10">
    <property type="entry name" value="Dihydrodipicolinate Reductase, domain 2"/>
    <property type="match status" value="1"/>
</dbReference>
<feature type="compositionally biased region" description="Basic and acidic residues" evidence="3">
    <location>
        <begin position="355"/>
        <end position="367"/>
    </location>
</feature>
<dbReference type="Gene3D" id="3.40.50.720">
    <property type="entry name" value="NAD(P)-binding Rossmann-like Domain"/>
    <property type="match status" value="1"/>
</dbReference>
<evidence type="ECO:0000259" key="4">
    <source>
        <dbReference type="SMART" id="SM00846"/>
    </source>
</evidence>
<dbReference type="InterPro" id="IPR020828">
    <property type="entry name" value="GlycerAld_3-P_DH_NAD(P)-bd"/>
</dbReference>
<dbReference type="InterPro" id="IPR036291">
    <property type="entry name" value="NAD(P)-bd_dom_sf"/>
</dbReference>
<evidence type="ECO:0000313" key="5">
    <source>
        <dbReference type="EMBL" id="GAA3494617.1"/>
    </source>
</evidence>
<comment type="similarity">
    <text evidence="2">Belongs to the glyceraldehyde-3-phosphate dehydrogenase family.</text>
</comment>